<name>A0A8S5QI39_9CAUD</name>
<organism evidence="2">
    <name type="scientific">Siphoviridae sp. ctNs77</name>
    <dbReference type="NCBI Taxonomy" id="2825473"/>
    <lineage>
        <taxon>Viruses</taxon>
        <taxon>Duplodnaviria</taxon>
        <taxon>Heunggongvirae</taxon>
        <taxon>Uroviricota</taxon>
        <taxon>Caudoviricetes</taxon>
    </lineage>
</organism>
<proteinExistence type="predicted"/>
<sequence length="40" mass="4297">MTPCRFSPHQKAPNASVGRAVTLAVLVLLPCLVLTTFRST</sequence>
<feature type="transmembrane region" description="Helical" evidence="1">
    <location>
        <begin position="20"/>
        <end position="37"/>
    </location>
</feature>
<reference evidence="2" key="1">
    <citation type="journal article" date="2021" name="Proc. Natl. Acad. Sci. U.S.A.">
        <title>A Catalog of Tens of Thousands of Viruses from Human Metagenomes Reveals Hidden Associations with Chronic Diseases.</title>
        <authorList>
            <person name="Tisza M.J."/>
            <person name="Buck C.B."/>
        </authorList>
    </citation>
    <scope>NUCLEOTIDE SEQUENCE</scope>
    <source>
        <strain evidence="2">CtNs77</strain>
    </source>
</reference>
<keyword evidence="1" id="KW-0472">Membrane</keyword>
<dbReference type="EMBL" id="BK015656">
    <property type="protein sequence ID" value="DAE18473.1"/>
    <property type="molecule type" value="Genomic_DNA"/>
</dbReference>
<keyword evidence="1" id="KW-0812">Transmembrane</keyword>
<evidence type="ECO:0000256" key="1">
    <source>
        <dbReference type="SAM" id="Phobius"/>
    </source>
</evidence>
<evidence type="ECO:0000313" key="2">
    <source>
        <dbReference type="EMBL" id="DAE18473.1"/>
    </source>
</evidence>
<protein>
    <submittedName>
        <fullName evidence="2">Uncharacterized protein</fullName>
    </submittedName>
</protein>
<accession>A0A8S5QI39</accession>
<keyword evidence="1" id="KW-1133">Transmembrane helix</keyword>